<dbReference type="PANTHER" id="PTHR35936:SF19">
    <property type="entry name" value="AMINO-ACID-BINDING PROTEIN YXEM-RELATED"/>
    <property type="match status" value="1"/>
</dbReference>
<reference evidence="4 5" key="1">
    <citation type="submission" date="2024-03" db="EMBL/GenBank/DDBJ databases">
        <title>Mouse gut bacterial collection (mGBC) of GemPharmatech.</title>
        <authorList>
            <person name="He Y."/>
            <person name="Dong L."/>
            <person name="Wu D."/>
            <person name="Gao X."/>
            <person name="Lin Z."/>
        </authorList>
    </citation>
    <scope>NUCLEOTIDE SEQUENCE [LARGE SCALE GENOMIC DNA]</scope>
    <source>
        <strain evidence="4 5">54-13</strain>
    </source>
</reference>
<dbReference type="EMBL" id="JBCLPP010000002">
    <property type="protein sequence ID" value="MEY8244141.1"/>
    <property type="molecule type" value="Genomic_DNA"/>
</dbReference>
<protein>
    <submittedName>
        <fullName evidence="4">Transporter substrate-binding domain-containing protein</fullName>
    </submittedName>
</protein>
<feature type="domain" description="Solute-binding protein family 3/N-terminal" evidence="3">
    <location>
        <begin position="48"/>
        <end position="273"/>
    </location>
</feature>
<dbReference type="SMART" id="SM00062">
    <property type="entry name" value="PBPb"/>
    <property type="match status" value="1"/>
</dbReference>
<dbReference type="Gene3D" id="3.40.190.10">
    <property type="entry name" value="Periplasmic binding protein-like II"/>
    <property type="match status" value="2"/>
</dbReference>
<keyword evidence="1" id="KW-0732">Signal</keyword>
<keyword evidence="2" id="KW-0812">Transmembrane</keyword>
<dbReference type="PANTHER" id="PTHR35936">
    <property type="entry name" value="MEMBRANE-BOUND LYTIC MUREIN TRANSGLYCOSYLASE F"/>
    <property type="match status" value="1"/>
</dbReference>
<evidence type="ECO:0000256" key="2">
    <source>
        <dbReference type="SAM" id="Phobius"/>
    </source>
</evidence>
<dbReference type="Pfam" id="PF00497">
    <property type="entry name" value="SBP_bac_3"/>
    <property type="match status" value="1"/>
</dbReference>
<gene>
    <name evidence="4" type="ORF">AAK873_00760</name>
</gene>
<comment type="caution">
    <text evidence="4">The sequence shown here is derived from an EMBL/GenBank/DDBJ whole genome shotgun (WGS) entry which is preliminary data.</text>
</comment>
<accession>A0ABV4CTL2</accession>
<dbReference type="SUPFAM" id="SSF53850">
    <property type="entry name" value="Periplasmic binding protein-like II"/>
    <property type="match status" value="1"/>
</dbReference>
<evidence type="ECO:0000256" key="1">
    <source>
        <dbReference type="ARBA" id="ARBA00022729"/>
    </source>
</evidence>
<evidence type="ECO:0000313" key="5">
    <source>
        <dbReference type="Proteomes" id="UP001565200"/>
    </source>
</evidence>
<evidence type="ECO:0000313" key="4">
    <source>
        <dbReference type="EMBL" id="MEY8244141.1"/>
    </source>
</evidence>
<dbReference type="Proteomes" id="UP001565200">
    <property type="component" value="Unassembled WGS sequence"/>
</dbReference>
<name>A0ABV4CTL2_9BACT</name>
<sequence>MALNKLQHKGHAWIMLIGLLLVMALMYSLRRCRYAGESERLHPSGGDTIDVAIEYSPMSLYRYDDTLGGFNYDMIRLLAEKHGFTVKFHPVVKLAKSLEHIEDKTYDILVADIPLTAEFKDRYDFLEPVLLDRQVLVQMKDSTGQPQIKNRLDLAGDTVWVVDGSSIVGRINNLAHEIGDTIYINYEPEYGAEQLFIMTATGEIKQAVINERIAKSLSADYPDADISTNISFTQFQSWIAGKKRPEFTDSLNRWIIEFKGTPEYRNLEKRYLR</sequence>
<evidence type="ECO:0000259" key="3">
    <source>
        <dbReference type="SMART" id="SM00062"/>
    </source>
</evidence>
<dbReference type="InterPro" id="IPR001638">
    <property type="entry name" value="Solute-binding_3/MltF_N"/>
</dbReference>
<keyword evidence="5" id="KW-1185">Reference proteome</keyword>
<keyword evidence="2" id="KW-0472">Membrane</keyword>
<organism evidence="4 5">
    <name type="scientific">Heminiphilus faecis</name>
    <dbReference type="NCBI Taxonomy" id="2601703"/>
    <lineage>
        <taxon>Bacteria</taxon>
        <taxon>Pseudomonadati</taxon>
        <taxon>Bacteroidota</taxon>
        <taxon>Bacteroidia</taxon>
        <taxon>Bacteroidales</taxon>
        <taxon>Muribaculaceae</taxon>
        <taxon>Heminiphilus</taxon>
    </lineage>
</organism>
<dbReference type="RefSeq" id="WP_205523825.1">
    <property type="nucleotide sequence ID" value="NZ_JBCLPP010000002.1"/>
</dbReference>
<proteinExistence type="predicted"/>
<keyword evidence="2" id="KW-1133">Transmembrane helix</keyword>
<feature type="transmembrane region" description="Helical" evidence="2">
    <location>
        <begin position="12"/>
        <end position="29"/>
    </location>
</feature>